<accession>A0A1I0GHS9</accession>
<dbReference type="EMBL" id="FOHO01000008">
    <property type="protein sequence ID" value="SET69668.1"/>
    <property type="molecule type" value="Genomic_DNA"/>
</dbReference>
<dbReference type="Gene3D" id="2.30.330.10">
    <property type="entry name" value="SpoA-like"/>
    <property type="match status" value="1"/>
</dbReference>
<protein>
    <submittedName>
        <fullName evidence="3">Flagellar motor switch protein FliM</fullName>
    </submittedName>
</protein>
<gene>
    <name evidence="3" type="ORF">SAMN04489858_108107</name>
</gene>
<dbReference type="STRING" id="364199.SAMN04489858_108107"/>
<feature type="domain" description="Flagellar motor switch protein FliN-like C-terminal" evidence="2">
    <location>
        <begin position="266"/>
        <end position="334"/>
    </location>
</feature>
<evidence type="ECO:0000313" key="3">
    <source>
        <dbReference type="EMBL" id="SET69668.1"/>
    </source>
</evidence>
<evidence type="ECO:0000313" key="4">
    <source>
        <dbReference type="Proteomes" id="UP000199180"/>
    </source>
</evidence>
<evidence type="ECO:0000259" key="2">
    <source>
        <dbReference type="Pfam" id="PF01052"/>
    </source>
</evidence>
<dbReference type="SUPFAM" id="SSF101801">
    <property type="entry name" value="Surface presentation of antigens (SPOA)"/>
    <property type="match status" value="1"/>
</dbReference>
<keyword evidence="4" id="KW-1185">Reference proteome</keyword>
<dbReference type="Proteomes" id="UP000199180">
    <property type="component" value="Unassembled WGS sequence"/>
</dbReference>
<dbReference type="InterPro" id="IPR001543">
    <property type="entry name" value="FliN-like_C"/>
</dbReference>
<keyword evidence="3" id="KW-0966">Cell projection</keyword>
<dbReference type="InterPro" id="IPR036429">
    <property type="entry name" value="SpoA-like_sf"/>
</dbReference>
<feature type="compositionally biased region" description="Basic and acidic residues" evidence="1">
    <location>
        <begin position="354"/>
        <end position="365"/>
    </location>
</feature>
<keyword evidence="3" id="KW-0282">Flagellum</keyword>
<reference evidence="3 4" key="1">
    <citation type="submission" date="2016-10" db="EMBL/GenBank/DDBJ databases">
        <authorList>
            <person name="de Groot N.N."/>
        </authorList>
    </citation>
    <scope>NUCLEOTIDE SEQUENCE [LARGE SCALE GENOMIC DNA]</scope>
    <source>
        <strain evidence="3 4">DSM 17862</strain>
    </source>
</reference>
<dbReference type="AlphaFoldDB" id="A0A1I0GHS9"/>
<dbReference type="OrthoDB" id="7824563at2"/>
<proteinExistence type="predicted"/>
<sequence>MPGQRRKRFLNALLKGSGACFDDSWVSCMADGQTEQGEGALRRLLRARGQAEVGAGRAPSLPQTAPPTPARAAATALGRAADRLYKMQVQPDEVTAGAATLAEMPELIPEDALLAVLQGPGDAVAMVALCPEAVTALIEMQTLGRITRRPVERRKITRADAMLCADFVTACLTELAVDLAPLQGFGCVAGFRYATHLSDLRPLMLMLEDKAYRSLSFQLRLGGPDPRQAQIFMAFPQRDMAERPVPVAAPKVAQPARARPSLSASMQDAPVELVGVLCRRRISLGELRGLTAGKMLALPRVNLADVRLETPDGQLLSTGKFGESEGCHAIRLHDRDAGAVAPAPNSHVDLATPDEFRQTEPKMPRDSTVSGPPSGTGIVVNGQN</sequence>
<name>A0A1I0GHS9_9RHOB</name>
<dbReference type="Pfam" id="PF01052">
    <property type="entry name" value="FliMN_C"/>
    <property type="match status" value="1"/>
</dbReference>
<organism evidence="3 4">
    <name type="scientific">Paracoccus homiensis</name>
    <dbReference type="NCBI Taxonomy" id="364199"/>
    <lineage>
        <taxon>Bacteria</taxon>
        <taxon>Pseudomonadati</taxon>
        <taxon>Pseudomonadota</taxon>
        <taxon>Alphaproteobacteria</taxon>
        <taxon>Rhodobacterales</taxon>
        <taxon>Paracoccaceae</taxon>
        <taxon>Paracoccus</taxon>
    </lineage>
</organism>
<evidence type="ECO:0000256" key="1">
    <source>
        <dbReference type="SAM" id="MobiDB-lite"/>
    </source>
</evidence>
<feature type="region of interest" description="Disordered" evidence="1">
    <location>
        <begin position="342"/>
        <end position="384"/>
    </location>
</feature>
<keyword evidence="3" id="KW-0969">Cilium</keyword>